<organism evidence="1 2">
    <name type="scientific">Solanum commersonii</name>
    <name type="common">Commerson's wild potato</name>
    <name type="synonym">Commerson's nightshade</name>
    <dbReference type="NCBI Taxonomy" id="4109"/>
    <lineage>
        <taxon>Eukaryota</taxon>
        <taxon>Viridiplantae</taxon>
        <taxon>Streptophyta</taxon>
        <taxon>Embryophyta</taxon>
        <taxon>Tracheophyta</taxon>
        <taxon>Spermatophyta</taxon>
        <taxon>Magnoliopsida</taxon>
        <taxon>eudicotyledons</taxon>
        <taxon>Gunneridae</taxon>
        <taxon>Pentapetalae</taxon>
        <taxon>asterids</taxon>
        <taxon>lamiids</taxon>
        <taxon>Solanales</taxon>
        <taxon>Solanaceae</taxon>
        <taxon>Solanoideae</taxon>
        <taxon>Solaneae</taxon>
        <taxon>Solanum</taxon>
    </lineage>
</organism>
<evidence type="ECO:0000313" key="1">
    <source>
        <dbReference type="EMBL" id="KAG5571606.1"/>
    </source>
</evidence>
<dbReference type="EMBL" id="JACXVP010000012">
    <property type="protein sequence ID" value="KAG5571606.1"/>
    <property type="molecule type" value="Genomic_DNA"/>
</dbReference>
<dbReference type="Proteomes" id="UP000824120">
    <property type="component" value="Chromosome 12"/>
</dbReference>
<proteinExistence type="predicted"/>
<sequence length="140" mass="15472">MQQILREHVVAPYEPHVPPVYAAEAPTFTTPVVVNIPYEVDQYAEMEKDDRLKDDASINAQLHGLRKTLKSLQVTRGAESLDYDDLCIHPDINMPSMVALQAVGRATQSGSIGGIKKKREDISAVTYQQGGPSHQYLSNP</sequence>
<protein>
    <submittedName>
        <fullName evidence="1">Uncharacterized protein</fullName>
    </submittedName>
</protein>
<dbReference type="OrthoDB" id="1319032at2759"/>
<comment type="caution">
    <text evidence="1">The sequence shown here is derived from an EMBL/GenBank/DDBJ whole genome shotgun (WGS) entry which is preliminary data.</text>
</comment>
<name>A0A9J5W9F9_SOLCO</name>
<keyword evidence="2" id="KW-1185">Reference proteome</keyword>
<gene>
    <name evidence="1" type="ORF">H5410_061372</name>
</gene>
<accession>A0A9J5W9F9</accession>
<evidence type="ECO:0000313" key="2">
    <source>
        <dbReference type="Proteomes" id="UP000824120"/>
    </source>
</evidence>
<reference evidence="1 2" key="1">
    <citation type="submission" date="2020-09" db="EMBL/GenBank/DDBJ databases">
        <title>De no assembly of potato wild relative species, Solanum commersonii.</title>
        <authorList>
            <person name="Cho K."/>
        </authorList>
    </citation>
    <scope>NUCLEOTIDE SEQUENCE [LARGE SCALE GENOMIC DNA]</scope>
    <source>
        <strain evidence="1">LZ3.2</strain>
        <tissue evidence="1">Leaf</tissue>
    </source>
</reference>
<dbReference type="AlphaFoldDB" id="A0A9J5W9F9"/>